<dbReference type="PANTHER" id="PTHR30545:SF2">
    <property type="entry name" value="SUGAR FERMENTATION STIMULATION PROTEIN A"/>
    <property type="match status" value="1"/>
</dbReference>
<protein>
    <recommendedName>
        <fullName evidence="1">Sugar fermentation stimulation protein homolog</fullName>
    </recommendedName>
</protein>
<evidence type="ECO:0000259" key="2">
    <source>
        <dbReference type="Pfam" id="PF03749"/>
    </source>
</evidence>
<name>A0A162LBH1_9CLOT</name>
<evidence type="ECO:0000313" key="7">
    <source>
        <dbReference type="Proteomes" id="UP000093694"/>
    </source>
</evidence>
<organism evidence="4 6">
    <name type="scientific">Clostridium coskatii</name>
    <dbReference type="NCBI Taxonomy" id="1705578"/>
    <lineage>
        <taxon>Bacteria</taxon>
        <taxon>Bacillati</taxon>
        <taxon>Bacillota</taxon>
        <taxon>Clostridia</taxon>
        <taxon>Eubacteriales</taxon>
        <taxon>Clostridiaceae</taxon>
        <taxon>Clostridium</taxon>
    </lineage>
</organism>
<keyword evidence="7" id="KW-1185">Reference proteome</keyword>
<evidence type="ECO:0000313" key="5">
    <source>
        <dbReference type="EMBL" id="OBR94008.1"/>
    </source>
</evidence>
<dbReference type="Pfam" id="PF17746">
    <property type="entry name" value="SfsA_N"/>
    <property type="match status" value="1"/>
</dbReference>
<dbReference type="Proteomes" id="UP000093694">
    <property type="component" value="Unassembled WGS sequence"/>
</dbReference>
<dbReference type="PANTHER" id="PTHR30545">
    <property type="entry name" value="SUGAR FERMENTATION STIMULATION PROTEIN A"/>
    <property type="match status" value="1"/>
</dbReference>
<dbReference type="Pfam" id="PF03749">
    <property type="entry name" value="SfsA"/>
    <property type="match status" value="1"/>
</dbReference>
<evidence type="ECO:0000259" key="3">
    <source>
        <dbReference type="Pfam" id="PF17746"/>
    </source>
</evidence>
<dbReference type="GO" id="GO:0003677">
    <property type="term" value="F:DNA binding"/>
    <property type="evidence" value="ECO:0007669"/>
    <property type="project" value="InterPro"/>
</dbReference>
<dbReference type="AlphaFoldDB" id="A0A162LBH1"/>
<dbReference type="EMBL" id="LROR01000049">
    <property type="protein sequence ID" value="OBR94008.1"/>
    <property type="molecule type" value="Genomic_DNA"/>
</dbReference>
<reference evidence="4 6" key="1">
    <citation type="journal article" date="2015" name="Biotechnol. Bioeng.">
        <title>Genome sequence and phenotypic characterization of Caulobacter segnis.</title>
        <authorList>
            <person name="Patel S."/>
            <person name="Fletcher B."/>
            <person name="Scott D.C."/>
            <person name="Ely B."/>
        </authorList>
    </citation>
    <scope>NUCLEOTIDE SEQUENCE [LARGE SCALE GENOMIC DNA]</scope>
    <source>
        <strain evidence="4 6">PS02</strain>
    </source>
</reference>
<dbReference type="InterPro" id="IPR040452">
    <property type="entry name" value="SfsA_C"/>
</dbReference>
<comment type="similarity">
    <text evidence="1">Belongs to the SfsA family.</text>
</comment>
<dbReference type="PATRIC" id="fig|1705578.3.peg.2038"/>
<dbReference type="RefSeq" id="WP_063601853.1">
    <property type="nucleotide sequence ID" value="NZ_LITQ01000026.1"/>
</dbReference>
<dbReference type="HAMAP" id="MF_00095">
    <property type="entry name" value="SfsA"/>
    <property type="match status" value="1"/>
</dbReference>
<dbReference type="CDD" id="cd22359">
    <property type="entry name" value="SfsA-like_bacterial"/>
    <property type="match status" value="1"/>
</dbReference>
<proteinExistence type="inferred from homology"/>
<comment type="caution">
    <text evidence="4">The sequence shown here is derived from an EMBL/GenBank/DDBJ whole genome shotgun (WGS) entry which is preliminary data.</text>
</comment>
<sequence length="230" mass="26804">MIFNKQIVKARFISRPNRFQAYVNIDGVQLMIHVPNTGRCKEILIPGTTVILREENNPNRKTKYDLIAAYKGTRLINIDSQIPNRIVDEALKMNKISYFRDCKNIEREKTFGNSRFDFKLLDKDNKEYYLEVKGVTFEENGVARFPDAPTERGRKHLLELVQVKKSNMGAAVLFLIQMEGIKCFKPYDEIDKKFGEYLRYADKEGVKILAYDCFLGENFIILKNEIKVCL</sequence>
<dbReference type="FunFam" id="2.40.50.580:FF:000002">
    <property type="entry name" value="Sugar fermentation stimulation protein homolog"/>
    <property type="match status" value="1"/>
</dbReference>
<evidence type="ECO:0000313" key="6">
    <source>
        <dbReference type="Proteomes" id="UP000077384"/>
    </source>
</evidence>
<dbReference type="NCBIfam" id="TIGR00230">
    <property type="entry name" value="sfsA"/>
    <property type="match status" value="1"/>
</dbReference>
<gene>
    <name evidence="1 4" type="primary">sfsA</name>
    <name evidence="5" type="ORF">CLCOS_21470</name>
    <name evidence="4" type="ORF">WX73_01789</name>
</gene>
<dbReference type="Gene3D" id="2.40.50.580">
    <property type="match status" value="1"/>
</dbReference>
<dbReference type="InterPro" id="IPR005224">
    <property type="entry name" value="SfsA"/>
</dbReference>
<feature type="domain" description="Sugar fermentation stimulation protein C-terminal" evidence="2">
    <location>
        <begin position="81"/>
        <end position="215"/>
    </location>
</feature>
<dbReference type="EMBL" id="LITQ01000026">
    <property type="protein sequence ID" value="OAA91376.1"/>
    <property type="molecule type" value="Genomic_DNA"/>
</dbReference>
<reference evidence="5 7" key="2">
    <citation type="journal article" date="2016" name="Front. Microbiol.">
        <title>Industrial Acetogenic Biocatalysts: A Comparative Metabolic and Genomic Analysis.</title>
        <authorList>
            <person name="Bengelsdorf F."/>
            <person name="Poehlein A."/>
            <person name="Sonja S."/>
            <person name="Erz C."/>
            <person name="Hummel T."/>
            <person name="Hoffmeister S."/>
            <person name="Daniel R."/>
            <person name="Durre P."/>
        </authorList>
    </citation>
    <scope>NUCLEOTIDE SEQUENCE [LARGE SCALE GENOMIC DNA]</scope>
    <source>
        <strain evidence="5 7">PTA-10522</strain>
    </source>
</reference>
<dbReference type="Proteomes" id="UP000077384">
    <property type="component" value="Unassembled WGS sequence"/>
</dbReference>
<feature type="domain" description="SfsA N-terminal OB" evidence="3">
    <location>
        <begin position="13"/>
        <end position="78"/>
    </location>
</feature>
<evidence type="ECO:0000256" key="1">
    <source>
        <dbReference type="HAMAP-Rule" id="MF_00095"/>
    </source>
</evidence>
<dbReference type="Gene3D" id="3.40.1350.60">
    <property type="match status" value="1"/>
</dbReference>
<dbReference type="InterPro" id="IPR041465">
    <property type="entry name" value="SfsA_N"/>
</dbReference>
<accession>A0A162LBH1</accession>
<evidence type="ECO:0000313" key="4">
    <source>
        <dbReference type="EMBL" id="OAA91376.1"/>
    </source>
</evidence>